<evidence type="ECO:0000313" key="19">
    <source>
        <dbReference type="EMBL" id="ABF40506.1"/>
    </source>
</evidence>
<feature type="domain" description="Peptidase M20 dimerisation" evidence="18">
    <location>
        <begin position="213"/>
        <end position="296"/>
    </location>
</feature>
<proteinExistence type="inferred from homology"/>
<evidence type="ECO:0000256" key="10">
    <source>
        <dbReference type="ARBA" id="ARBA00038976"/>
    </source>
</evidence>
<sequence length="486" mass="52125">MSSSTAVAVAELEPKAIWKHFEALTKIPRPSTKEDAARKYVIGIAEKHGLKHVMDAAGNLVVSKPATKGREHAPMAALQGHLDMVCEKNEGTHFDFDKDAIKVIRGEDWLYADGTTLGSDNGVGVATALAVMESKDIAHGPLEFVFTIDEETGLTGASDFQPGLLKSKYFLNLDGEEKGTLCIGCAGGVNTPAHRKVTKKAAPAGTALRVKVSGLKGGHSGVDIHLGRGNAVRILGRVLETLLRDEHANLADIKGGSAHNAIPREAYAVVVIDPKREEEVKTVVARIAEDVKAELGAFDPDVKISVENVAAPKEIMEHADATKVADLLATVHHGVLAMSPDIKGLVQTSTNLATVSLNGDTVEVVTSQRSSIESSKNAIARMVAALCKNTGFHAEHTTGYPGWKPEPNSDIVKISRKVHEEVLGKDPELVAMHAGLECGVIGEKHHGMQMISFGPQIENPHSPNERVQISSVESFWKFLRVLLERI</sequence>
<evidence type="ECO:0000256" key="17">
    <source>
        <dbReference type="ARBA" id="ARBA00078074"/>
    </source>
</evidence>
<dbReference type="InterPro" id="IPR002933">
    <property type="entry name" value="Peptidase_M20"/>
</dbReference>
<dbReference type="eggNOG" id="COG2195">
    <property type="taxonomic scope" value="Bacteria"/>
</dbReference>
<keyword evidence="3" id="KW-0645">Protease</keyword>
<keyword evidence="7" id="KW-0482">Metalloprotease</keyword>
<dbReference type="GO" id="GO:0046872">
    <property type="term" value="F:metal ion binding"/>
    <property type="evidence" value="ECO:0007669"/>
    <property type="project" value="UniProtKB-KW"/>
</dbReference>
<dbReference type="Pfam" id="PF07687">
    <property type="entry name" value="M20_dimer"/>
    <property type="match status" value="1"/>
</dbReference>
<comment type="catalytic activity">
    <reaction evidence="9">
        <text>Hydrolysis of dipeptides, preferentially hydrophobic dipeptides including prolyl amino acids.</text>
        <dbReference type="EC" id="3.4.13.18"/>
    </reaction>
</comment>
<comment type="cofactor">
    <cofactor evidence="1">
        <name>Co(2+)</name>
        <dbReference type="ChEBI" id="CHEBI:48828"/>
    </cofactor>
</comment>
<evidence type="ECO:0000256" key="9">
    <source>
        <dbReference type="ARBA" id="ARBA00036421"/>
    </source>
</evidence>
<dbReference type="OrthoDB" id="9773892at2"/>
<dbReference type="Proteomes" id="UP000002432">
    <property type="component" value="Chromosome"/>
</dbReference>
<gene>
    <name evidence="19" type="ordered locus">Acid345_1504</name>
</gene>
<dbReference type="InterPro" id="IPR001160">
    <property type="entry name" value="Peptidase_M20C"/>
</dbReference>
<evidence type="ECO:0000256" key="11">
    <source>
        <dbReference type="ARBA" id="ARBA00044252"/>
    </source>
</evidence>
<dbReference type="GO" id="GO:0070573">
    <property type="term" value="F:metallodipeptidase activity"/>
    <property type="evidence" value="ECO:0007669"/>
    <property type="project" value="TreeGrafter"/>
</dbReference>
<dbReference type="KEGG" id="aba:Acid345_1504"/>
<organism evidence="19 20">
    <name type="scientific">Koribacter versatilis (strain Ellin345)</name>
    <dbReference type="NCBI Taxonomy" id="204669"/>
    <lineage>
        <taxon>Bacteria</taxon>
        <taxon>Pseudomonadati</taxon>
        <taxon>Acidobacteriota</taxon>
        <taxon>Terriglobia</taxon>
        <taxon>Terriglobales</taxon>
        <taxon>Candidatus Korobacteraceae</taxon>
        <taxon>Candidatus Korobacter</taxon>
    </lineage>
</organism>
<dbReference type="FunFam" id="3.40.630.10:FF:000015">
    <property type="entry name" value="Aminoacyl-histidine dipeptidase PepD"/>
    <property type="match status" value="1"/>
</dbReference>
<evidence type="ECO:0000256" key="8">
    <source>
        <dbReference type="ARBA" id="ARBA00023285"/>
    </source>
</evidence>
<keyword evidence="5" id="KW-0378">Hydrolase</keyword>
<evidence type="ECO:0000256" key="5">
    <source>
        <dbReference type="ARBA" id="ARBA00022801"/>
    </source>
</evidence>
<dbReference type="RefSeq" id="WP_011522308.1">
    <property type="nucleotide sequence ID" value="NC_008009.1"/>
</dbReference>
<evidence type="ECO:0000256" key="13">
    <source>
        <dbReference type="ARBA" id="ARBA00071271"/>
    </source>
</evidence>
<dbReference type="InterPro" id="IPR036264">
    <property type="entry name" value="Bact_exopeptidase_dim_dom"/>
</dbReference>
<dbReference type="FunFam" id="3.40.630.10:FF:000018">
    <property type="entry name" value="Aminoacyl-histidine dipeptidase PepD"/>
    <property type="match status" value="1"/>
</dbReference>
<dbReference type="PIRSF" id="PIRSF016599">
    <property type="entry name" value="Xaa-His_dipept"/>
    <property type="match status" value="1"/>
</dbReference>
<evidence type="ECO:0000256" key="16">
    <source>
        <dbReference type="ARBA" id="ARBA00077688"/>
    </source>
</evidence>
<dbReference type="EC" id="3.4.13.18" evidence="10"/>
<accession>Q1IRJ4</accession>
<dbReference type="GO" id="GO:0006508">
    <property type="term" value="P:proteolysis"/>
    <property type="evidence" value="ECO:0007669"/>
    <property type="project" value="UniProtKB-KW"/>
</dbReference>
<evidence type="ECO:0000313" key="20">
    <source>
        <dbReference type="Proteomes" id="UP000002432"/>
    </source>
</evidence>
<keyword evidence="20" id="KW-1185">Reference proteome</keyword>
<evidence type="ECO:0000256" key="2">
    <source>
        <dbReference type="ARBA" id="ARBA00001947"/>
    </source>
</evidence>
<protein>
    <recommendedName>
        <fullName evidence="13">Cytosol non-specific dipeptidase</fullName>
        <ecNumber evidence="10">3.4.13.18</ecNumber>
    </recommendedName>
    <alternativeName>
        <fullName evidence="16">Aminoacyl-histidine dipeptidase</fullName>
    </alternativeName>
    <alternativeName>
        <fullName evidence="15">Beta-alanyl-histidine dipeptidase</fullName>
    </alternativeName>
    <alternativeName>
        <fullName evidence="14">Carnosinase</fullName>
    </alternativeName>
    <alternativeName>
        <fullName evidence="11">Peptidase D</fullName>
    </alternativeName>
    <alternativeName>
        <fullName evidence="17">Xaa-His dipeptidase</fullName>
    </alternativeName>
</protein>
<evidence type="ECO:0000256" key="7">
    <source>
        <dbReference type="ARBA" id="ARBA00023049"/>
    </source>
</evidence>
<dbReference type="GO" id="GO:0005829">
    <property type="term" value="C:cytosol"/>
    <property type="evidence" value="ECO:0007669"/>
    <property type="project" value="TreeGrafter"/>
</dbReference>
<dbReference type="Pfam" id="PF01546">
    <property type="entry name" value="Peptidase_M20"/>
    <property type="match status" value="1"/>
</dbReference>
<comment type="cofactor">
    <cofactor evidence="2">
        <name>Zn(2+)</name>
        <dbReference type="ChEBI" id="CHEBI:29105"/>
    </cofactor>
</comment>
<dbReference type="PANTHER" id="PTHR43501:SF1">
    <property type="entry name" value="CYTOSOL NON-SPECIFIC DIPEPTIDASE"/>
    <property type="match status" value="1"/>
</dbReference>
<dbReference type="InterPro" id="IPR011650">
    <property type="entry name" value="Peptidase_M20_dimer"/>
</dbReference>
<dbReference type="SUPFAM" id="SSF53187">
    <property type="entry name" value="Zn-dependent exopeptidases"/>
    <property type="match status" value="1"/>
</dbReference>
<evidence type="ECO:0000256" key="14">
    <source>
        <dbReference type="ARBA" id="ARBA00075285"/>
    </source>
</evidence>
<dbReference type="CDD" id="cd03890">
    <property type="entry name" value="M20_pepD"/>
    <property type="match status" value="1"/>
</dbReference>
<dbReference type="EnsemblBacteria" id="ABF40506">
    <property type="protein sequence ID" value="ABF40506"/>
    <property type="gene ID" value="Acid345_1504"/>
</dbReference>
<dbReference type="Gene3D" id="3.40.630.10">
    <property type="entry name" value="Zn peptidases"/>
    <property type="match status" value="2"/>
</dbReference>
<evidence type="ECO:0000256" key="12">
    <source>
        <dbReference type="ARBA" id="ARBA00061423"/>
    </source>
</evidence>
<dbReference type="EMBL" id="CP000360">
    <property type="protein sequence ID" value="ABF40506.1"/>
    <property type="molecule type" value="Genomic_DNA"/>
</dbReference>
<evidence type="ECO:0000256" key="6">
    <source>
        <dbReference type="ARBA" id="ARBA00022833"/>
    </source>
</evidence>
<dbReference type="STRING" id="204669.Acid345_1504"/>
<dbReference type="HOGENOM" id="CLU_028526_0_0_0"/>
<keyword evidence="6" id="KW-0862">Zinc</keyword>
<keyword evidence="4" id="KW-0479">Metal-binding</keyword>
<dbReference type="PRINTS" id="PR00934">
    <property type="entry name" value="XHISDIPTASE"/>
</dbReference>
<dbReference type="PANTHER" id="PTHR43501">
    <property type="entry name" value="CYTOSOL NON-SPECIFIC DIPEPTIDASE"/>
    <property type="match status" value="1"/>
</dbReference>
<evidence type="ECO:0000259" key="18">
    <source>
        <dbReference type="Pfam" id="PF07687"/>
    </source>
</evidence>
<evidence type="ECO:0000256" key="4">
    <source>
        <dbReference type="ARBA" id="ARBA00022723"/>
    </source>
</evidence>
<dbReference type="AlphaFoldDB" id="Q1IRJ4"/>
<comment type="similarity">
    <text evidence="12">Belongs to the peptidase M20C family.</text>
</comment>
<dbReference type="NCBIfam" id="TIGR01893">
    <property type="entry name" value="aa-his-dipept"/>
    <property type="match status" value="1"/>
</dbReference>
<reference evidence="19 20" key="1">
    <citation type="journal article" date="2009" name="Appl. Environ. Microbiol.">
        <title>Three genomes from the phylum Acidobacteria provide insight into the lifestyles of these microorganisms in soils.</title>
        <authorList>
            <person name="Ward N.L."/>
            <person name="Challacombe J.F."/>
            <person name="Janssen P.H."/>
            <person name="Henrissat B."/>
            <person name="Coutinho P.M."/>
            <person name="Wu M."/>
            <person name="Xie G."/>
            <person name="Haft D.H."/>
            <person name="Sait M."/>
            <person name="Badger J."/>
            <person name="Barabote R.D."/>
            <person name="Bradley B."/>
            <person name="Brettin T.S."/>
            <person name="Brinkac L.M."/>
            <person name="Bruce D."/>
            <person name="Creasy T."/>
            <person name="Daugherty S.C."/>
            <person name="Davidsen T.M."/>
            <person name="DeBoy R.T."/>
            <person name="Detter J.C."/>
            <person name="Dodson R.J."/>
            <person name="Durkin A.S."/>
            <person name="Ganapathy A."/>
            <person name="Gwinn-Giglio M."/>
            <person name="Han C.S."/>
            <person name="Khouri H."/>
            <person name="Kiss H."/>
            <person name="Kothari S.P."/>
            <person name="Madupu R."/>
            <person name="Nelson K.E."/>
            <person name="Nelson W.C."/>
            <person name="Paulsen I."/>
            <person name="Penn K."/>
            <person name="Ren Q."/>
            <person name="Rosovitz M.J."/>
            <person name="Selengut J.D."/>
            <person name="Shrivastava S."/>
            <person name="Sullivan S.A."/>
            <person name="Tapia R."/>
            <person name="Thompson L.S."/>
            <person name="Watkins K.L."/>
            <person name="Yang Q."/>
            <person name="Yu C."/>
            <person name="Zafar N."/>
            <person name="Zhou L."/>
            <person name="Kuske C.R."/>
        </authorList>
    </citation>
    <scope>NUCLEOTIDE SEQUENCE [LARGE SCALE GENOMIC DNA]</scope>
    <source>
        <strain evidence="19 20">Ellin345</strain>
    </source>
</reference>
<keyword evidence="8" id="KW-0170">Cobalt</keyword>
<evidence type="ECO:0000256" key="15">
    <source>
        <dbReference type="ARBA" id="ARBA00076004"/>
    </source>
</evidence>
<evidence type="ECO:0000256" key="3">
    <source>
        <dbReference type="ARBA" id="ARBA00022670"/>
    </source>
</evidence>
<dbReference type="SUPFAM" id="SSF55031">
    <property type="entry name" value="Bacterial exopeptidase dimerisation domain"/>
    <property type="match status" value="1"/>
</dbReference>
<name>Q1IRJ4_KORVE</name>
<evidence type="ECO:0000256" key="1">
    <source>
        <dbReference type="ARBA" id="ARBA00001941"/>
    </source>
</evidence>